<evidence type="ECO:0008006" key="3">
    <source>
        <dbReference type="Google" id="ProtNLM"/>
    </source>
</evidence>
<sequence length="279" mass="29783">MLVAPTTAATAATSDLPEGMTAGYLVLDRTTGKTHGANAHRQYRSASLVKVLIALDYLEARGPGYEIPDDDRALLEPMLRSSNDDAASTLWVRDGWEEIIKRSVARIGLSDTAPPPAEKRGTWGYTATSAADMVKTYEYILEDAHPKVRDFIMDNLHASTRCGADGFDQSFGIPSALPKPQGVKQGWSGYGAAPAPGEECVSSTSRSVLASPEVRSATAVASSGDVDLTNRVMHTTGAVGEGDRRIVAVLTSEPTTLGWRDSADRITELTGKVYRQALA</sequence>
<reference evidence="1 2" key="1">
    <citation type="submission" date="2020-03" db="EMBL/GenBank/DDBJ databases">
        <title>Sequencing the genomes of 1000 actinobacteria strains.</title>
        <authorList>
            <person name="Klenk H.-P."/>
        </authorList>
    </citation>
    <scope>NUCLEOTIDE SEQUENCE [LARGE SCALE GENOMIC DNA]</scope>
    <source>
        <strain evidence="1 2">DSM 45668</strain>
    </source>
</reference>
<dbReference type="InterPro" id="IPR012338">
    <property type="entry name" value="Beta-lactam/transpept-like"/>
</dbReference>
<dbReference type="SUPFAM" id="SSF56601">
    <property type="entry name" value="beta-lactamase/transpeptidase-like"/>
    <property type="match status" value="1"/>
</dbReference>
<evidence type="ECO:0000313" key="1">
    <source>
        <dbReference type="EMBL" id="NIH77976.1"/>
    </source>
</evidence>
<dbReference type="Gene3D" id="3.40.710.10">
    <property type="entry name" value="DD-peptidase/beta-lactamase superfamily"/>
    <property type="match status" value="1"/>
</dbReference>
<name>A0ABX0SRJ6_9PSEU</name>
<protein>
    <recommendedName>
        <fullName evidence="3">Lipoprotein</fullName>
    </recommendedName>
</protein>
<gene>
    <name evidence="1" type="ORF">FHX46_000506</name>
</gene>
<dbReference type="RefSeq" id="WP_167110272.1">
    <property type="nucleotide sequence ID" value="NZ_JAANOU010000001.1"/>
</dbReference>
<comment type="caution">
    <text evidence="1">The sequence shown here is derived from an EMBL/GenBank/DDBJ whole genome shotgun (WGS) entry which is preliminary data.</text>
</comment>
<dbReference type="Proteomes" id="UP000754495">
    <property type="component" value="Unassembled WGS sequence"/>
</dbReference>
<organism evidence="1 2">
    <name type="scientific">Amycolatopsis viridis</name>
    <dbReference type="NCBI Taxonomy" id="185678"/>
    <lineage>
        <taxon>Bacteria</taxon>
        <taxon>Bacillati</taxon>
        <taxon>Actinomycetota</taxon>
        <taxon>Actinomycetes</taxon>
        <taxon>Pseudonocardiales</taxon>
        <taxon>Pseudonocardiaceae</taxon>
        <taxon>Amycolatopsis</taxon>
    </lineage>
</organism>
<keyword evidence="2" id="KW-1185">Reference proteome</keyword>
<evidence type="ECO:0000313" key="2">
    <source>
        <dbReference type="Proteomes" id="UP000754495"/>
    </source>
</evidence>
<accession>A0ABX0SRJ6</accession>
<dbReference type="EMBL" id="JAANOU010000001">
    <property type="protein sequence ID" value="NIH77976.1"/>
    <property type="molecule type" value="Genomic_DNA"/>
</dbReference>
<proteinExistence type="predicted"/>